<sequence length="1262" mass="143922">MKRVSKKGENVMRKRYGWLVILVMGMVVCGATSFLKAHEETPCFTIQLWKNYETKDPIVKQKVTLQYEEEETLQTFTQLSDEDGKVVFPIHDAAMEKGMEVLVFIHHDEQEETMNRFSICLQKDKLDYVYHKEKNVLQLKDKQAPIITKAALSTYQFSKDPILISLTAIDDSNTSQELTYGEKGGLFQKEAVFTIVNNGRYVFYAKDEQGNLSAPYEVKVQNIDTTIPTLISGEKITLYDPHGDGRRPHTTLFQTCFAKEFAIRIPIMDEGSGIAKVTLFSDGLPIENDCLNFAQHPQKEDAVFVVRLPEEMVKAQGTISFSLEDAVGNCSDVIPITRENSNIKAARNDILLEKQAMQLHISADLTTAHQYANKDVIWLDQHVPITIQGTDTLSGIYEVRIYTKQHHLLKKQQWDDERKEEFHMKVSTSDIPLQYRKDGACFFYVEGSDHAGNISKTSYTCYVDDQRPTIAFFRLQGQTHKPVAKTQLELFYEEPLSVYVQALDGEASSGIAFIQWYTIDAMGVKSDIHKDVTDDHGGLSIPLNDGFSGWLYAMTQDYCHHSSKASNQQAYVHSQGIVICHQLNPHLSYQLPHTPYQDIEGLPLYTKSAPITIHLRMQDKDSGIQKVSWRLLGDEENTHQLLCDLQPKQAYQVDQKLKQDEQSFHITGVNHNLITSLETDIAVTSKGNHSTLEVVLVDWHNRTDTVHISFCKDTMAPNVNLLFEDQKEEGADNGYFTKRTAILQIQEQNFIEKGVDLNIQKDHKRIQMDLHWQKVSKDIYEARLSFQKDGTYALALQAYDAGKLASKKQHTIFTIDTKPPLVTIDRLDSGNTKGFFHQPQRITIQVDETHFDAARMKIDGVAKQQERLLQFPKPTPWKKGKDGYFTHLDFVVDGTYELQVQAEDKAGQKSESISILPFTIDTQKPQIEIMGVTANTAYQGMVKPVIICRDAAIDRHLVSVSLTCANQTKTKLAYQVKEQGKQLRYQFSSIPFQRTFDGIYTVSVKAKDRAGNQSEKTLTFSVNRFGSVYELPKVSNAYYRHPFAIEITESNVTRLLEQQVFLSVNGSVQKLKKEEYTVVKNKGNWYQYTYHLPKKLFQKNGRYQVYLLSKDAAGNANDNTAYTKHAIVKFMMDQNAPQIDFMNLNAHTRYDANKRKVQVFIRDNMQLKKVTILVNGKALAYEKKEDMYTFMLYQSSLPQQVNVYAEDAAGNIQTISCEDITILPHPSYTLQTPNGQPYGYVFAGIILVGSVAYIYKRRKHAR</sequence>
<evidence type="ECO:0000313" key="4">
    <source>
        <dbReference type="Proteomes" id="UP000295773"/>
    </source>
</evidence>
<comment type="caution">
    <text evidence="3">The sequence shown here is derived from an EMBL/GenBank/DDBJ whole genome shotgun (WGS) entry which is preliminary data.</text>
</comment>
<organism evidence="3 4">
    <name type="scientific">Longicatena caecimuris</name>
    <dbReference type="NCBI Taxonomy" id="1796635"/>
    <lineage>
        <taxon>Bacteria</taxon>
        <taxon>Bacillati</taxon>
        <taxon>Bacillota</taxon>
        <taxon>Erysipelotrichia</taxon>
        <taxon>Erysipelotrichales</taxon>
        <taxon>Erysipelotrichaceae</taxon>
        <taxon>Longicatena</taxon>
    </lineage>
</organism>
<reference evidence="3 4" key="1">
    <citation type="submission" date="2019-03" db="EMBL/GenBank/DDBJ databases">
        <title>Genomic Encyclopedia of Type Strains, Phase IV (KMG-IV): sequencing the most valuable type-strain genomes for metagenomic binning, comparative biology and taxonomic classification.</title>
        <authorList>
            <person name="Goeker M."/>
        </authorList>
    </citation>
    <scope>NUCLEOTIDE SEQUENCE [LARGE SCALE GENOMIC DNA]</scope>
    <source>
        <strain evidence="3 4">DSM 29481</strain>
    </source>
</reference>
<keyword evidence="1" id="KW-0812">Transmembrane</keyword>
<dbReference type="Proteomes" id="UP000295773">
    <property type="component" value="Unassembled WGS sequence"/>
</dbReference>
<keyword evidence="1" id="KW-0472">Membrane</keyword>
<keyword evidence="1" id="KW-1133">Transmembrane helix</keyword>
<feature type="transmembrane region" description="Helical" evidence="1">
    <location>
        <begin position="16"/>
        <end position="35"/>
    </location>
</feature>
<feature type="domain" description="Ig-like" evidence="2">
    <location>
        <begin position="890"/>
        <end position="1021"/>
    </location>
</feature>
<accession>A0A4R3TDM3</accession>
<dbReference type="AlphaFoldDB" id="A0A4R3TDM3"/>
<dbReference type="Pfam" id="PF13750">
    <property type="entry name" value="Big_3_3"/>
    <property type="match status" value="1"/>
</dbReference>
<name>A0A4R3TDM3_9FIRM</name>
<keyword evidence="4" id="KW-1185">Reference proteome</keyword>
<dbReference type="EMBL" id="SMBP01000009">
    <property type="protein sequence ID" value="TCU60091.1"/>
    <property type="molecule type" value="Genomic_DNA"/>
</dbReference>
<protein>
    <submittedName>
        <fullName evidence="3">Ig-like domain-containing protein</fullName>
    </submittedName>
</protein>
<feature type="transmembrane region" description="Helical" evidence="1">
    <location>
        <begin position="1237"/>
        <end position="1255"/>
    </location>
</feature>
<gene>
    <name evidence="3" type="ORF">EDD61_109131</name>
</gene>
<proteinExistence type="predicted"/>
<dbReference type="InterPro" id="IPR022038">
    <property type="entry name" value="Ig-like_bact"/>
</dbReference>
<evidence type="ECO:0000313" key="3">
    <source>
        <dbReference type="EMBL" id="TCU60091.1"/>
    </source>
</evidence>
<evidence type="ECO:0000259" key="2">
    <source>
        <dbReference type="Pfam" id="PF13750"/>
    </source>
</evidence>
<evidence type="ECO:0000256" key="1">
    <source>
        <dbReference type="SAM" id="Phobius"/>
    </source>
</evidence>